<evidence type="ECO:0000259" key="2">
    <source>
        <dbReference type="Pfam" id="PF09362"/>
    </source>
</evidence>
<evidence type="ECO:0000313" key="3">
    <source>
        <dbReference type="EMBL" id="GAA1969725.1"/>
    </source>
</evidence>
<dbReference type="PANTHER" id="PTHR43662">
    <property type="match status" value="1"/>
</dbReference>
<keyword evidence="1" id="KW-0732">Signal</keyword>
<dbReference type="EMBL" id="BAAAPU010000003">
    <property type="protein sequence ID" value="GAA1969725.1"/>
    <property type="molecule type" value="Genomic_DNA"/>
</dbReference>
<dbReference type="Pfam" id="PF09362">
    <property type="entry name" value="DUF1996"/>
    <property type="match status" value="1"/>
</dbReference>
<sequence length="300" mass="31670">MLVALLSAPGVVLAMLLPAGPASAMGKVVCDVSGQPTVSVASYDPIVNHNGTGAAHEHQLFGNIAWLSLPNPNTSNYADLVGRTNNCRKVLGLAYSADSAAYWTPTLRYVSGPNAGQLVPAQQFTAYYRAASGDDFGAARAIPADTRLIGTEYNWTCGQNSGARSTPVQSIPDCSGLPGTPGRTLTAHIDFPSCWDGVPPSHPTSQYGDTRDNAHYAYRVGRSCPAGFPIGVAELRETVQFAYAGTGADVALSSDAPMGTSDGRSLHGDFWQTWSQQDFETFLQRCVVDRSAFSSSGCQP</sequence>
<reference evidence="4" key="1">
    <citation type="journal article" date="2019" name="Int. J. Syst. Evol. Microbiol.">
        <title>The Global Catalogue of Microorganisms (GCM) 10K type strain sequencing project: providing services to taxonomists for standard genome sequencing and annotation.</title>
        <authorList>
            <consortium name="The Broad Institute Genomics Platform"/>
            <consortium name="The Broad Institute Genome Sequencing Center for Infectious Disease"/>
            <person name="Wu L."/>
            <person name="Ma J."/>
        </authorList>
    </citation>
    <scope>NUCLEOTIDE SEQUENCE [LARGE SCALE GENOMIC DNA]</scope>
    <source>
        <strain evidence="4">JCM 15628</strain>
    </source>
</reference>
<evidence type="ECO:0000313" key="4">
    <source>
        <dbReference type="Proteomes" id="UP001500013"/>
    </source>
</evidence>
<name>A0ABP5CVM1_9MICO</name>
<protein>
    <recommendedName>
        <fullName evidence="2">DUF1996 domain-containing protein</fullName>
    </recommendedName>
</protein>
<gene>
    <name evidence="3" type="ORF">GCM10009817_07100</name>
</gene>
<dbReference type="InterPro" id="IPR018535">
    <property type="entry name" value="DUF1996"/>
</dbReference>
<feature type="chain" id="PRO_5045122064" description="DUF1996 domain-containing protein" evidence="1">
    <location>
        <begin position="25"/>
        <end position="300"/>
    </location>
</feature>
<feature type="domain" description="DUF1996" evidence="2">
    <location>
        <begin position="44"/>
        <end position="274"/>
    </location>
</feature>
<comment type="caution">
    <text evidence="3">The sequence shown here is derived from an EMBL/GenBank/DDBJ whole genome shotgun (WGS) entry which is preliminary data.</text>
</comment>
<evidence type="ECO:0000256" key="1">
    <source>
        <dbReference type="SAM" id="SignalP"/>
    </source>
</evidence>
<dbReference type="Proteomes" id="UP001500013">
    <property type="component" value="Unassembled WGS sequence"/>
</dbReference>
<organism evidence="3 4">
    <name type="scientific">Terrabacter lapilli</name>
    <dbReference type="NCBI Taxonomy" id="436231"/>
    <lineage>
        <taxon>Bacteria</taxon>
        <taxon>Bacillati</taxon>
        <taxon>Actinomycetota</taxon>
        <taxon>Actinomycetes</taxon>
        <taxon>Micrococcales</taxon>
        <taxon>Intrasporangiaceae</taxon>
        <taxon>Terrabacter</taxon>
    </lineage>
</organism>
<feature type="signal peptide" evidence="1">
    <location>
        <begin position="1"/>
        <end position="24"/>
    </location>
</feature>
<proteinExistence type="predicted"/>
<accession>A0ABP5CVM1</accession>
<keyword evidence="4" id="KW-1185">Reference proteome</keyword>
<dbReference type="PANTHER" id="PTHR43662:SF3">
    <property type="entry name" value="DOMAIN PROTEIN, PUTATIVE (AFU_ORTHOLOGUE AFUA_6G11970)-RELATED"/>
    <property type="match status" value="1"/>
</dbReference>